<feature type="non-terminal residue" evidence="2">
    <location>
        <position position="1"/>
    </location>
</feature>
<dbReference type="SUPFAM" id="SSF51197">
    <property type="entry name" value="Clavaminate synthase-like"/>
    <property type="match status" value="1"/>
</dbReference>
<evidence type="ECO:0000313" key="3">
    <source>
        <dbReference type="Proteomes" id="UP000601435"/>
    </source>
</evidence>
<dbReference type="CDD" id="cd02208">
    <property type="entry name" value="cupin_RmlC-like"/>
    <property type="match status" value="1"/>
</dbReference>
<dbReference type="AlphaFoldDB" id="A0A813CD06"/>
<dbReference type="PROSITE" id="PS51184">
    <property type="entry name" value="JMJC"/>
    <property type="match status" value="1"/>
</dbReference>
<gene>
    <name evidence="2" type="ORF">SNEC2469_LOCUS33802</name>
</gene>
<comment type="caution">
    <text evidence="2">The sequence shown here is derived from an EMBL/GenBank/DDBJ whole genome shotgun (WGS) entry which is preliminary data.</text>
</comment>
<dbReference type="Gene3D" id="2.60.120.650">
    <property type="entry name" value="Cupin"/>
    <property type="match status" value="1"/>
</dbReference>
<protein>
    <recommendedName>
        <fullName evidence="1">JmjC domain-containing protein</fullName>
    </recommendedName>
</protein>
<sequence>ASSCDTGFHRARRIDIDLEEGEVLFVPGGAPHLVVNLTDTAAFAGNFLDDSNLEAAMADIKEMAANEQKKKAEPGPMQGFLSALEEMVFDPDKAICE</sequence>
<reference evidence="2" key="1">
    <citation type="submission" date="2021-02" db="EMBL/GenBank/DDBJ databases">
        <authorList>
            <person name="Dougan E. K."/>
            <person name="Rhodes N."/>
            <person name="Thang M."/>
            <person name="Chan C."/>
        </authorList>
    </citation>
    <scope>NUCLEOTIDE SEQUENCE</scope>
</reference>
<accession>A0A813CD06</accession>
<keyword evidence="3" id="KW-1185">Reference proteome</keyword>
<dbReference type="InterPro" id="IPR003347">
    <property type="entry name" value="JmjC_dom"/>
</dbReference>
<dbReference type="EMBL" id="CAJNJA010090619">
    <property type="protein sequence ID" value="CAE7940190.1"/>
    <property type="molecule type" value="Genomic_DNA"/>
</dbReference>
<feature type="non-terminal residue" evidence="2">
    <location>
        <position position="97"/>
    </location>
</feature>
<evidence type="ECO:0000259" key="1">
    <source>
        <dbReference type="PROSITE" id="PS51184"/>
    </source>
</evidence>
<dbReference type="Proteomes" id="UP000601435">
    <property type="component" value="Unassembled WGS sequence"/>
</dbReference>
<dbReference type="OrthoDB" id="424465at2759"/>
<feature type="domain" description="JmjC" evidence="1">
    <location>
        <begin position="1"/>
        <end position="64"/>
    </location>
</feature>
<proteinExistence type="predicted"/>
<name>A0A813CD06_9DINO</name>
<evidence type="ECO:0000313" key="2">
    <source>
        <dbReference type="EMBL" id="CAE7940190.1"/>
    </source>
</evidence>
<organism evidence="2 3">
    <name type="scientific">Symbiodinium necroappetens</name>
    <dbReference type="NCBI Taxonomy" id="1628268"/>
    <lineage>
        <taxon>Eukaryota</taxon>
        <taxon>Sar</taxon>
        <taxon>Alveolata</taxon>
        <taxon>Dinophyceae</taxon>
        <taxon>Suessiales</taxon>
        <taxon>Symbiodiniaceae</taxon>
        <taxon>Symbiodinium</taxon>
    </lineage>
</organism>